<dbReference type="GO" id="GO:0000462">
    <property type="term" value="P:maturation of SSU-rRNA from tricistronic rRNA transcript (SSU-rRNA, 5.8S rRNA, LSU-rRNA)"/>
    <property type="evidence" value="ECO:0007669"/>
    <property type="project" value="TreeGrafter"/>
</dbReference>
<dbReference type="InterPro" id="IPR012617">
    <property type="entry name" value="AATF_C"/>
</dbReference>
<reference evidence="6 7" key="1">
    <citation type="journal article" date="2018" name="New Phytol.">
        <title>Phylogenomics of Endogonaceae and evolution of mycorrhizas within Mucoromycota.</title>
        <authorList>
            <person name="Chang Y."/>
            <person name="Desiro A."/>
            <person name="Na H."/>
            <person name="Sandor L."/>
            <person name="Lipzen A."/>
            <person name="Clum A."/>
            <person name="Barry K."/>
            <person name="Grigoriev I.V."/>
            <person name="Martin F.M."/>
            <person name="Stajich J.E."/>
            <person name="Smith M.E."/>
            <person name="Bonito G."/>
            <person name="Spatafora J.W."/>
        </authorList>
    </citation>
    <scope>NUCLEOTIDE SEQUENCE [LARGE SCALE GENOMIC DNA]</scope>
    <source>
        <strain evidence="6 7">GMNB39</strain>
    </source>
</reference>
<protein>
    <recommendedName>
        <fullName evidence="2">Protein BFR2</fullName>
    </recommendedName>
</protein>
<feature type="region of interest" description="Disordered" evidence="3">
    <location>
        <begin position="1"/>
        <end position="31"/>
    </location>
</feature>
<dbReference type="InterPro" id="IPR039223">
    <property type="entry name" value="AATF/Bfr2"/>
</dbReference>
<dbReference type="Pfam" id="PF08164">
    <property type="entry name" value="TRAUB"/>
    <property type="match status" value="1"/>
</dbReference>
<dbReference type="PANTHER" id="PTHR15565">
    <property type="entry name" value="AATF PROTEIN APOPTOSIS ANTAGONIZING TRANSCRIPTION FACTOR"/>
    <property type="match status" value="1"/>
</dbReference>
<evidence type="ECO:0000313" key="6">
    <source>
        <dbReference type="EMBL" id="RUP42904.1"/>
    </source>
</evidence>
<dbReference type="AlphaFoldDB" id="A0A433CWE8"/>
<dbReference type="InterPro" id="IPR025160">
    <property type="entry name" value="AATF"/>
</dbReference>
<feature type="domain" description="AATF leucine zipper-containing" evidence="5">
    <location>
        <begin position="64"/>
        <end position="190"/>
    </location>
</feature>
<comment type="similarity">
    <text evidence="1">Belongs to the AATF family.</text>
</comment>
<keyword evidence="7" id="KW-1185">Reference proteome</keyword>
<evidence type="ECO:0000256" key="1">
    <source>
        <dbReference type="ARBA" id="ARBA00008966"/>
    </source>
</evidence>
<dbReference type="EMBL" id="RBNI01012162">
    <property type="protein sequence ID" value="RUP42904.1"/>
    <property type="molecule type" value="Genomic_DNA"/>
</dbReference>
<evidence type="ECO:0000259" key="5">
    <source>
        <dbReference type="Pfam" id="PF13339"/>
    </source>
</evidence>
<dbReference type="OrthoDB" id="5783963at2759"/>
<evidence type="ECO:0000313" key="7">
    <source>
        <dbReference type="Proteomes" id="UP000268093"/>
    </source>
</evidence>
<feature type="non-terminal residue" evidence="6">
    <location>
        <position position="372"/>
    </location>
</feature>
<feature type="domain" description="Apoptosis-antagonizing transcription factor C-terminal" evidence="4">
    <location>
        <begin position="312"/>
        <end position="337"/>
    </location>
</feature>
<evidence type="ECO:0000256" key="2">
    <source>
        <dbReference type="ARBA" id="ARBA00013850"/>
    </source>
</evidence>
<dbReference type="Proteomes" id="UP000268093">
    <property type="component" value="Unassembled WGS sequence"/>
</dbReference>
<dbReference type="GO" id="GO:0005730">
    <property type="term" value="C:nucleolus"/>
    <property type="evidence" value="ECO:0007669"/>
    <property type="project" value="TreeGrafter"/>
</dbReference>
<evidence type="ECO:0000256" key="3">
    <source>
        <dbReference type="SAM" id="MobiDB-lite"/>
    </source>
</evidence>
<organism evidence="6 7">
    <name type="scientific">Jimgerdemannia flammicorona</name>
    <dbReference type="NCBI Taxonomy" id="994334"/>
    <lineage>
        <taxon>Eukaryota</taxon>
        <taxon>Fungi</taxon>
        <taxon>Fungi incertae sedis</taxon>
        <taxon>Mucoromycota</taxon>
        <taxon>Mucoromycotina</taxon>
        <taxon>Endogonomycetes</taxon>
        <taxon>Endogonales</taxon>
        <taxon>Endogonaceae</taxon>
        <taxon>Jimgerdemannia</taxon>
    </lineage>
</organism>
<dbReference type="PANTHER" id="PTHR15565:SF0">
    <property type="entry name" value="PROTEIN AATF"/>
    <property type="match status" value="1"/>
</dbReference>
<comment type="caution">
    <text evidence="6">The sequence shown here is derived from an EMBL/GenBank/DDBJ whole genome shotgun (WGS) entry which is preliminary data.</text>
</comment>
<accession>A0A433CWE8</accession>
<gene>
    <name evidence="6" type="ORF">BC936DRAFT_137923</name>
</gene>
<proteinExistence type="inferred from homology"/>
<evidence type="ECO:0000259" key="4">
    <source>
        <dbReference type="Pfam" id="PF08164"/>
    </source>
</evidence>
<dbReference type="Pfam" id="PF13339">
    <property type="entry name" value="AATF-Che1"/>
    <property type="match status" value="1"/>
</dbReference>
<name>A0A433CWE8_9FUNG</name>
<sequence>MEEDEGSKNYNLSEGDGMEDDEFHCHGNNENTFEEPEALKNELVKIEEEERILIQNMLQSAKADVEKGQYMKMQLYLWDTFLDTCICIQKAVVIANQLPQWDTMPNDRATLVLDDAKSELRGLIDSILDVWVGLYHNNDVIVLPKSAATSQKHHFNNDDKYIDHLWQDIRELNDIFLLYRNQTVEKWGNKMQIASGILLNKKFKAFDQSILIQMNSILTNREQLVKRTQLKHSEFRSLGKLITDPSNTITVDSPTDYYLIHHDPEIFDDTNFYGQLLCELIESHIVDTTDDPVAAGLCWTALKQSKQQKKILQNFMAPVPTGTWYEEMMDELYASLLGKSGCSMDEESKNEAEEETKLMDVNGAAIDGLQIF</sequence>